<evidence type="ECO:0000256" key="12">
    <source>
        <dbReference type="ARBA" id="ARBA00023239"/>
    </source>
</evidence>
<evidence type="ECO:0000256" key="2">
    <source>
        <dbReference type="ARBA" id="ARBA00004873"/>
    </source>
</evidence>
<evidence type="ECO:0000256" key="14">
    <source>
        <dbReference type="ARBA" id="ARBA00047683"/>
    </source>
</evidence>
<evidence type="ECO:0000256" key="4">
    <source>
        <dbReference type="ARBA" id="ARBA00011575"/>
    </source>
</evidence>
<dbReference type="OrthoDB" id="9803598at2"/>
<feature type="domain" description="Chorismate-utilising enzyme C-terminal" evidence="16">
    <location>
        <begin position="193"/>
        <end position="446"/>
    </location>
</feature>
<dbReference type="InterPro" id="IPR019999">
    <property type="entry name" value="Anth_synth_I-like"/>
</dbReference>
<keyword evidence="11 15" id="KW-0057">Aromatic amino acid biosynthesis</keyword>
<dbReference type="GO" id="GO:0004049">
    <property type="term" value="F:anthranilate synthase activity"/>
    <property type="evidence" value="ECO:0007669"/>
    <property type="project" value="UniProtKB-EC"/>
</dbReference>
<evidence type="ECO:0000256" key="6">
    <source>
        <dbReference type="ARBA" id="ARBA00020653"/>
    </source>
</evidence>
<dbReference type="STRING" id="1552123.EP57_14370"/>
<keyword evidence="12 15" id="KW-0456">Lyase</keyword>
<dbReference type="InterPro" id="IPR005256">
    <property type="entry name" value="Anth_synth_I_PabB"/>
</dbReference>
<dbReference type="PANTHER" id="PTHR11236:SF48">
    <property type="entry name" value="ISOCHORISMATE SYNTHASE MENF"/>
    <property type="match status" value="1"/>
</dbReference>
<comment type="catalytic activity">
    <reaction evidence="14 15">
        <text>chorismate + L-glutamine = anthranilate + pyruvate + L-glutamate + H(+)</text>
        <dbReference type="Rhea" id="RHEA:21732"/>
        <dbReference type="ChEBI" id="CHEBI:15361"/>
        <dbReference type="ChEBI" id="CHEBI:15378"/>
        <dbReference type="ChEBI" id="CHEBI:16567"/>
        <dbReference type="ChEBI" id="CHEBI:29748"/>
        <dbReference type="ChEBI" id="CHEBI:29985"/>
        <dbReference type="ChEBI" id="CHEBI:58359"/>
        <dbReference type="EC" id="4.1.3.27"/>
    </reaction>
</comment>
<evidence type="ECO:0000256" key="11">
    <source>
        <dbReference type="ARBA" id="ARBA00023141"/>
    </source>
</evidence>
<comment type="function">
    <text evidence="13 15">Part of a heterotetrameric complex that catalyzes the two-step biosynthesis of anthranilate, an intermediate in the biosynthesis of L-tryptophan. In the first step, the glutamine-binding beta subunit (TrpG) of anthranilate synthase (AS) provides the glutamine amidotransferase activity which generates ammonia as a substrate that, along with chorismate, is used in the second step, catalyzed by the large alpha subunit of AS (TrpE) to produce anthranilate. In the absence of TrpG, TrpE can synthesize anthranilate directly from chorismate and high concentrations of ammonia.</text>
</comment>
<reference evidence="18 19" key="1">
    <citation type="submission" date="2014-05" db="EMBL/GenBank/DDBJ databases">
        <title>Novel Listeriaceae from food processing environments.</title>
        <authorList>
            <person name="den Bakker H.C."/>
        </authorList>
    </citation>
    <scope>NUCLEOTIDE SEQUENCE [LARGE SCALE GENOMIC DNA]</scope>
    <source>
        <strain evidence="18 19">FSL A5-0281</strain>
    </source>
</reference>
<dbReference type="Pfam" id="PF00425">
    <property type="entry name" value="Chorismate_bind"/>
    <property type="match status" value="1"/>
</dbReference>
<dbReference type="Proteomes" id="UP000029844">
    <property type="component" value="Unassembled WGS sequence"/>
</dbReference>
<evidence type="ECO:0000256" key="5">
    <source>
        <dbReference type="ARBA" id="ARBA00012266"/>
    </source>
</evidence>
<dbReference type="AlphaFoldDB" id="A0A099W029"/>
<sequence length="455" mass="50742">MRLVKKMQADTITAILAYERLDGKNKALLEGAARDADAGRYSIIAMDPVHEIAIHGTRFVMDGVEREVTDPLLELDRVIRTDSVAESGLPFEAGAIGYVGYDTIALYEDLGEMPSETRAGLADSHFMLYESFLIMDHQAEEIMLVQDNCYTGRAESEMERAMVLMREQLVTPNERELRDLMVAPMEYSSNTTKSEYMALVERAKAHIRDGDFFQIVLSQRLEANFTGDAFDYYRKLRLLNPSPYLFFVDFGETKLIGSSPESLVSVTGDVVVTNPIAGTRRRGETKQEDERLADELLHDEKELAEHRMLVDLGRNDIGKVAVTGTVSVPVYLTIERYRFLMHLVSVVEGQLKLGLTAMDALKSVLPAGTVSGAPKIRAMERIYEWENVKRGPYAGAVGYLTHRGDCDFALAIRTMVLHNGTAYVQAGAGVVYDSDPESEYLETLQKAKALLEVGK</sequence>
<dbReference type="GeneID" id="58718525"/>
<evidence type="ECO:0000256" key="9">
    <source>
        <dbReference type="ARBA" id="ARBA00022822"/>
    </source>
</evidence>
<comment type="similarity">
    <text evidence="3 15">Belongs to the anthranilate synthase component I family.</text>
</comment>
<dbReference type="GO" id="GO:0000162">
    <property type="term" value="P:L-tryptophan biosynthetic process"/>
    <property type="evidence" value="ECO:0007669"/>
    <property type="project" value="UniProtKB-UniPathway"/>
</dbReference>
<dbReference type="PANTHER" id="PTHR11236">
    <property type="entry name" value="AMINOBENZOATE/ANTHRANILATE SYNTHASE"/>
    <property type="match status" value="1"/>
</dbReference>
<comment type="pathway">
    <text evidence="2 15">Amino-acid biosynthesis; L-tryptophan biosynthesis; L-tryptophan from chorismate: step 1/5.</text>
</comment>
<dbReference type="EC" id="4.1.3.27" evidence="5 15"/>
<evidence type="ECO:0000256" key="13">
    <source>
        <dbReference type="ARBA" id="ARBA00025634"/>
    </source>
</evidence>
<dbReference type="GO" id="GO:0046872">
    <property type="term" value="F:metal ion binding"/>
    <property type="evidence" value="ECO:0007669"/>
    <property type="project" value="UniProtKB-KW"/>
</dbReference>
<gene>
    <name evidence="15" type="primary">trpE</name>
    <name evidence="18" type="ORF">EP57_14370</name>
</gene>
<evidence type="ECO:0000256" key="10">
    <source>
        <dbReference type="ARBA" id="ARBA00022842"/>
    </source>
</evidence>
<evidence type="ECO:0000313" key="18">
    <source>
        <dbReference type="EMBL" id="KGL38352.1"/>
    </source>
</evidence>
<keyword evidence="10 15" id="KW-0460">Magnesium</keyword>
<evidence type="ECO:0000259" key="17">
    <source>
        <dbReference type="Pfam" id="PF04715"/>
    </source>
</evidence>
<proteinExistence type="inferred from homology"/>
<evidence type="ECO:0000256" key="3">
    <source>
        <dbReference type="ARBA" id="ARBA00009562"/>
    </source>
</evidence>
<dbReference type="InterPro" id="IPR015890">
    <property type="entry name" value="Chorismate_C"/>
</dbReference>
<dbReference type="RefSeq" id="WP_036087658.1">
    <property type="nucleotide sequence ID" value="NZ_CBCSHQ010000019.1"/>
</dbReference>
<keyword evidence="19" id="KW-1185">Reference proteome</keyword>
<evidence type="ECO:0000256" key="1">
    <source>
        <dbReference type="ARBA" id="ARBA00001946"/>
    </source>
</evidence>
<name>A0A099W029_9LIST</name>
<comment type="cofactor">
    <cofactor evidence="1 15">
        <name>Mg(2+)</name>
        <dbReference type="ChEBI" id="CHEBI:18420"/>
    </cofactor>
</comment>
<keyword evidence="8 15" id="KW-0479">Metal-binding</keyword>
<dbReference type="EMBL" id="JNFA01000029">
    <property type="protein sequence ID" value="KGL38352.1"/>
    <property type="molecule type" value="Genomic_DNA"/>
</dbReference>
<evidence type="ECO:0000256" key="15">
    <source>
        <dbReference type="RuleBase" id="RU364045"/>
    </source>
</evidence>
<dbReference type="InterPro" id="IPR006805">
    <property type="entry name" value="Anth_synth_I_N"/>
</dbReference>
<dbReference type="PRINTS" id="PR00095">
    <property type="entry name" value="ANTSNTHASEI"/>
</dbReference>
<protein>
    <recommendedName>
        <fullName evidence="6 15">Anthranilate synthase component 1</fullName>
        <ecNumber evidence="5 15">4.1.3.27</ecNumber>
    </recommendedName>
</protein>
<dbReference type="Pfam" id="PF04715">
    <property type="entry name" value="Anth_synt_I_N"/>
    <property type="match status" value="1"/>
</dbReference>
<keyword evidence="9 15" id="KW-0822">Tryptophan biosynthesis</keyword>
<comment type="subunit">
    <text evidence="4 15">Heterotetramer consisting of two non-identical subunits: a beta subunit (TrpG) and a large alpha subunit (TrpE).</text>
</comment>
<dbReference type="Gene3D" id="3.60.120.10">
    <property type="entry name" value="Anthranilate synthase"/>
    <property type="match status" value="1"/>
</dbReference>
<feature type="domain" description="Anthranilate synthase component I N-terminal" evidence="17">
    <location>
        <begin position="10"/>
        <end position="143"/>
    </location>
</feature>
<keyword evidence="7 15" id="KW-0028">Amino-acid biosynthesis</keyword>
<evidence type="ECO:0000256" key="8">
    <source>
        <dbReference type="ARBA" id="ARBA00022723"/>
    </source>
</evidence>
<evidence type="ECO:0000313" key="19">
    <source>
        <dbReference type="Proteomes" id="UP000029844"/>
    </source>
</evidence>
<dbReference type="SUPFAM" id="SSF56322">
    <property type="entry name" value="ADC synthase"/>
    <property type="match status" value="1"/>
</dbReference>
<accession>A0A099W029</accession>
<dbReference type="NCBIfam" id="TIGR00564">
    <property type="entry name" value="trpE_most"/>
    <property type="match status" value="1"/>
</dbReference>
<evidence type="ECO:0000256" key="7">
    <source>
        <dbReference type="ARBA" id="ARBA00022605"/>
    </source>
</evidence>
<dbReference type="InterPro" id="IPR005801">
    <property type="entry name" value="ADC_synthase"/>
</dbReference>
<dbReference type="UniPathway" id="UPA00035">
    <property type="reaction ID" value="UER00040"/>
</dbReference>
<evidence type="ECO:0000259" key="16">
    <source>
        <dbReference type="Pfam" id="PF00425"/>
    </source>
</evidence>
<comment type="caution">
    <text evidence="18">The sequence shown here is derived from an EMBL/GenBank/DDBJ whole genome shotgun (WGS) entry which is preliminary data.</text>
</comment>
<organism evidence="18 19">
    <name type="scientific">Listeria booriae</name>
    <dbReference type="NCBI Taxonomy" id="1552123"/>
    <lineage>
        <taxon>Bacteria</taxon>
        <taxon>Bacillati</taxon>
        <taxon>Bacillota</taxon>
        <taxon>Bacilli</taxon>
        <taxon>Bacillales</taxon>
        <taxon>Listeriaceae</taxon>
        <taxon>Listeria</taxon>
    </lineage>
</organism>
<dbReference type="eggNOG" id="COG0147">
    <property type="taxonomic scope" value="Bacteria"/>
</dbReference>